<organism evidence="2">
    <name type="scientific">uncultured bacterium IN-11</name>
    <dbReference type="NCBI Taxonomy" id="1805589"/>
    <lineage>
        <taxon>Bacteria</taxon>
        <taxon>environmental samples</taxon>
    </lineage>
</organism>
<reference evidence="2" key="1">
    <citation type="journal article" date="2016" name="Appl. Environ. Microbiol.">
        <title>Diversity of the Tetracycline Mobilome within a Chinese Pig Manure Sample.</title>
        <authorList>
            <person name="Leclercq S.O."/>
            <person name="Wang C."/>
            <person name="Zhu Y."/>
            <person name="Wu H."/>
            <person name="Du X."/>
            <person name="Liu Z."/>
            <person name="Feng J."/>
        </authorList>
    </citation>
    <scope>NUCLEOTIDE SEQUENCE</scope>
</reference>
<evidence type="ECO:0000256" key="1">
    <source>
        <dbReference type="SAM" id="Phobius"/>
    </source>
</evidence>
<reference evidence="2" key="2">
    <citation type="submission" date="2016-02" db="EMBL/GenBank/DDBJ databases">
        <authorList>
            <person name="Wen L."/>
            <person name="He K."/>
            <person name="Yang H."/>
        </authorList>
    </citation>
    <scope>NUCLEOTIDE SEQUENCE</scope>
</reference>
<dbReference type="EMBL" id="KU736876">
    <property type="protein sequence ID" value="AMP42384.1"/>
    <property type="molecule type" value="Genomic_DNA"/>
</dbReference>
<feature type="transmembrane region" description="Helical" evidence="1">
    <location>
        <begin position="62"/>
        <end position="90"/>
    </location>
</feature>
<protein>
    <submittedName>
        <fullName evidence="2">Uncharacterized protein</fullName>
    </submittedName>
</protein>
<evidence type="ECO:0000313" key="2">
    <source>
        <dbReference type="EMBL" id="AMP42384.1"/>
    </source>
</evidence>
<keyword evidence="1" id="KW-1133">Transmembrane helix</keyword>
<name>A0A142BW96_9BACT</name>
<proteinExistence type="predicted"/>
<feature type="transmembrane region" description="Helical" evidence="1">
    <location>
        <begin position="102"/>
        <end position="126"/>
    </location>
</feature>
<keyword evidence="1" id="KW-0472">Membrane</keyword>
<dbReference type="AlphaFoldDB" id="A0A142BW96"/>
<keyword evidence="1" id="KW-0812">Transmembrane</keyword>
<sequence length="142" mass="14736">MLEIKKNLKNTKASIKAGYTLAVTSYSKWLNVMFALSIALFSTQASAGLKLSTLSSGWKSEAGLIVPTVLIIIAAFGIIAAATGAISAVFAKKRNEPLTWQIWAVAGGAACIIIPTLILATAGTIGSGQGNAQGIMNDLNIR</sequence>
<accession>A0A142BW96</accession>
<feature type="transmembrane region" description="Helical" evidence="1">
    <location>
        <begin position="21"/>
        <end position="42"/>
    </location>
</feature>